<sequence length="44" mass="5279">MARVRDRQPHLRNQHLLLLCQGQLLQLQCRRTRASRRRLVTGDD</sequence>
<reference evidence="2" key="1">
    <citation type="submission" date="2022-11" db="UniProtKB">
        <authorList>
            <consortium name="WormBaseParasite"/>
        </authorList>
    </citation>
    <scope>IDENTIFICATION</scope>
</reference>
<accession>A0A915HF56</accession>
<dbReference type="AlphaFoldDB" id="A0A915HF56"/>
<protein>
    <submittedName>
        <fullName evidence="2">Uncharacterized protein</fullName>
    </submittedName>
</protein>
<organism evidence="1 2">
    <name type="scientific">Romanomermis culicivorax</name>
    <name type="common">Nematode worm</name>
    <dbReference type="NCBI Taxonomy" id="13658"/>
    <lineage>
        <taxon>Eukaryota</taxon>
        <taxon>Metazoa</taxon>
        <taxon>Ecdysozoa</taxon>
        <taxon>Nematoda</taxon>
        <taxon>Enoplea</taxon>
        <taxon>Dorylaimia</taxon>
        <taxon>Mermithida</taxon>
        <taxon>Mermithoidea</taxon>
        <taxon>Mermithidae</taxon>
        <taxon>Romanomermis</taxon>
    </lineage>
</organism>
<dbReference type="WBParaSite" id="nRc.2.0.1.t00692-RA">
    <property type="protein sequence ID" value="nRc.2.0.1.t00692-RA"/>
    <property type="gene ID" value="nRc.2.0.1.g00692"/>
</dbReference>
<keyword evidence="1" id="KW-1185">Reference proteome</keyword>
<name>A0A915HF56_ROMCU</name>
<evidence type="ECO:0000313" key="2">
    <source>
        <dbReference type="WBParaSite" id="nRc.2.0.1.t00692-RA"/>
    </source>
</evidence>
<evidence type="ECO:0000313" key="1">
    <source>
        <dbReference type="Proteomes" id="UP000887565"/>
    </source>
</evidence>
<dbReference type="Proteomes" id="UP000887565">
    <property type="component" value="Unplaced"/>
</dbReference>
<proteinExistence type="predicted"/>